<feature type="signal peptide" evidence="1">
    <location>
        <begin position="1"/>
        <end position="20"/>
    </location>
</feature>
<dbReference type="Pfam" id="PF02557">
    <property type="entry name" value="VanY"/>
    <property type="match status" value="1"/>
</dbReference>
<evidence type="ECO:0000256" key="1">
    <source>
        <dbReference type="SAM" id="SignalP"/>
    </source>
</evidence>
<dbReference type="InterPro" id="IPR009045">
    <property type="entry name" value="Zn_M74/Hedgehog-like"/>
</dbReference>
<dbReference type="SUPFAM" id="SSF55166">
    <property type="entry name" value="Hedgehog/DD-peptidase"/>
    <property type="match status" value="1"/>
</dbReference>
<dbReference type="RefSeq" id="WP_110125558.1">
    <property type="nucleotide sequence ID" value="NZ_QHLY01000005.1"/>
</dbReference>
<keyword evidence="4" id="KW-1185">Reference proteome</keyword>
<dbReference type="GO" id="GO:0008233">
    <property type="term" value="F:peptidase activity"/>
    <property type="evidence" value="ECO:0007669"/>
    <property type="project" value="InterPro"/>
</dbReference>
<gene>
    <name evidence="3" type="ORF">CTB96_03775</name>
</gene>
<protein>
    <recommendedName>
        <fullName evidence="2">D-alanyl-D-alanine carboxypeptidase-like core domain-containing protein</fullName>
    </recommendedName>
</protein>
<dbReference type="GO" id="GO:0006508">
    <property type="term" value="P:proteolysis"/>
    <property type="evidence" value="ECO:0007669"/>
    <property type="project" value="InterPro"/>
</dbReference>
<evidence type="ECO:0000259" key="2">
    <source>
        <dbReference type="Pfam" id="PF02557"/>
    </source>
</evidence>
<dbReference type="Proteomes" id="UP000246722">
    <property type="component" value="Unassembled WGS sequence"/>
</dbReference>
<dbReference type="PANTHER" id="PTHR34385">
    <property type="entry name" value="D-ALANYL-D-ALANINE CARBOXYPEPTIDASE"/>
    <property type="match status" value="1"/>
</dbReference>
<name>A0A317ZXS1_9MICO</name>
<organism evidence="3 4">
    <name type="scientific">Cryobacterium arcticum</name>
    <dbReference type="NCBI Taxonomy" id="670052"/>
    <lineage>
        <taxon>Bacteria</taxon>
        <taxon>Bacillati</taxon>
        <taxon>Actinomycetota</taxon>
        <taxon>Actinomycetes</taxon>
        <taxon>Micrococcales</taxon>
        <taxon>Microbacteriaceae</taxon>
        <taxon>Cryobacterium</taxon>
    </lineage>
</organism>
<accession>A0A317ZXS1</accession>
<sequence>MSKKRTAVILGIVLVGVVAAGATTPAALPRENAVAGGLWTADDTLGEADGLIEEGEAVSPFADDLPAIANLDPELRSAMQNAARAAIDDGIEFVVTSGWRSAAYQQSLLDAAVIEYGSAEAAGEFVLSPEESEHVTGDAVDIGRTDADSWLSQHGAAYGLCQIYANEMWHFELATSPGGDCPAQLSHAGG</sequence>
<feature type="chain" id="PRO_5038370289" description="D-alanyl-D-alanine carboxypeptidase-like core domain-containing protein" evidence="1">
    <location>
        <begin position="21"/>
        <end position="190"/>
    </location>
</feature>
<dbReference type="AlphaFoldDB" id="A0A317ZXS1"/>
<dbReference type="Gene3D" id="3.30.1380.10">
    <property type="match status" value="1"/>
</dbReference>
<proteinExistence type="predicted"/>
<dbReference type="PANTHER" id="PTHR34385:SF1">
    <property type="entry name" value="PEPTIDOGLYCAN L-ALANYL-D-GLUTAMATE ENDOPEPTIDASE CWLK"/>
    <property type="match status" value="1"/>
</dbReference>
<dbReference type="InterPro" id="IPR052179">
    <property type="entry name" value="DD-CPase-like"/>
</dbReference>
<keyword evidence="1" id="KW-0732">Signal</keyword>
<evidence type="ECO:0000313" key="3">
    <source>
        <dbReference type="EMBL" id="PXA72035.1"/>
    </source>
</evidence>
<dbReference type="CDD" id="cd14846">
    <property type="entry name" value="Peptidase_M15_like"/>
    <property type="match status" value="1"/>
</dbReference>
<feature type="domain" description="D-alanyl-D-alanine carboxypeptidase-like core" evidence="2">
    <location>
        <begin position="70"/>
        <end position="171"/>
    </location>
</feature>
<dbReference type="EMBL" id="QHLY01000005">
    <property type="protein sequence ID" value="PXA72035.1"/>
    <property type="molecule type" value="Genomic_DNA"/>
</dbReference>
<reference evidence="3 4" key="1">
    <citation type="submission" date="2018-05" db="EMBL/GenBank/DDBJ databases">
        <title>Genetic diversity of glacier-inhabiting Cryobacterium bacteria in China and description of Cryobacterium mengkeensis sp. nov. and Arthrobacter glacialis sp. nov.</title>
        <authorList>
            <person name="Liu Q."/>
            <person name="Xin Y.-H."/>
        </authorList>
    </citation>
    <scope>NUCLEOTIDE SEQUENCE [LARGE SCALE GENOMIC DNA]</scope>
    <source>
        <strain evidence="3 4">SK-1</strain>
    </source>
</reference>
<dbReference type="OrthoDB" id="3293184at2"/>
<dbReference type="InterPro" id="IPR003709">
    <property type="entry name" value="VanY-like_core_dom"/>
</dbReference>
<evidence type="ECO:0000313" key="4">
    <source>
        <dbReference type="Proteomes" id="UP000246722"/>
    </source>
</evidence>
<comment type="caution">
    <text evidence="3">The sequence shown here is derived from an EMBL/GenBank/DDBJ whole genome shotgun (WGS) entry which is preliminary data.</text>
</comment>